<evidence type="ECO:0000313" key="12">
    <source>
        <dbReference type="EMBL" id="MBA8878835.1"/>
    </source>
</evidence>
<dbReference type="SUPFAM" id="SSF55874">
    <property type="entry name" value="ATPase domain of HSP90 chaperone/DNA topoisomerase II/histidine kinase"/>
    <property type="match status" value="1"/>
</dbReference>
<dbReference type="CDD" id="cd00082">
    <property type="entry name" value="HisKA"/>
    <property type="match status" value="1"/>
</dbReference>
<keyword evidence="10" id="KW-0472">Membrane</keyword>
<feature type="transmembrane region" description="Helical" evidence="10">
    <location>
        <begin position="143"/>
        <end position="163"/>
    </location>
</feature>
<dbReference type="GO" id="GO:0000155">
    <property type="term" value="F:phosphorelay sensor kinase activity"/>
    <property type="evidence" value="ECO:0007669"/>
    <property type="project" value="InterPro"/>
</dbReference>
<dbReference type="PANTHER" id="PTHR44936">
    <property type="entry name" value="SENSOR PROTEIN CREC"/>
    <property type="match status" value="1"/>
</dbReference>
<evidence type="ECO:0000256" key="8">
    <source>
        <dbReference type="ARBA" id="ARBA00022777"/>
    </source>
</evidence>
<evidence type="ECO:0000313" key="13">
    <source>
        <dbReference type="Proteomes" id="UP000549052"/>
    </source>
</evidence>
<keyword evidence="10" id="KW-1133">Transmembrane helix</keyword>
<dbReference type="AlphaFoldDB" id="A0A839EKR6"/>
<evidence type="ECO:0000256" key="2">
    <source>
        <dbReference type="ARBA" id="ARBA00004651"/>
    </source>
</evidence>
<keyword evidence="4" id="KW-1003">Cell membrane</keyword>
<dbReference type="InterPro" id="IPR003594">
    <property type="entry name" value="HATPase_dom"/>
</dbReference>
<comment type="caution">
    <text evidence="12">The sequence shown here is derived from an EMBL/GenBank/DDBJ whole genome shotgun (WGS) entry which is preliminary data.</text>
</comment>
<comment type="subcellular location">
    <subcellularLocation>
        <location evidence="2">Cell membrane</location>
        <topology evidence="2">Multi-pass membrane protein</topology>
    </subcellularLocation>
</comment>
<feature type="transmembrane region" description="Helical" evidence="10">
    <location>
        <begin position="64"/>
        <end position="85"/>
    </location>
</feature>
<reference evidence="12 13" key="1">
    <citation type="submission" date="2020-07" db="EMBL/GenBank/DDBJ databases">
        <title>Genomic Encyclopedia of Type Strains, Phase IV (KMG-V): Genome sequencing to study the core and pangenomes of soil and plant-associated prokaryotes.</title>
        <authorList>
            <person name="Whitman W."/>
        </authorList>
    </citation>
    <scope>NUCLEOTIDE SEQUENCE [LARGE SCALE GENOMIC DNA]</scope>
    <source>
        <strain evidence="12 13">AN3</strain>
    </source>
</reference>
<protein>
    <recommendedName>
        <fullName evidence="3">histidine kinase</fullName>
        <ecNumber evidence="3">2.7.13.3</ecNumber>
    </recommendedName>
</protein>
<dbReference type="InterPro" id="IPR003661">
    <property type="entry name" value="HisK_dim/P_dom"/>
</dbReference>
<dbReference type="Gene3D" id="3.30.565.10">
    <property type="entry name" value="Histidine kinase-like ATPase, C-terminal domain"/>
    <property type="match status" value="1"/>
</dbReference>
<dbReference type="InterPro" id="IPR050980">
    <property type="entry name" value="2C_sensor_his_kinase"/>
</dbReference>
<dbReference type="SMART" id="SM00387">
    <property type="entry name" value="HATPase_c"/>
    <property type="match status" value="1"/>
</dbReference>
<feature type="domain" description="Histidine kinase" evidence="11">
    <location>
        <begin position="231"/>
        <end position="438"/>
    </location>
</feature>
<feature type="transmembrane region" description="Helical" evidence="10">
    <location>
        <begin position="94"/>
        <end position="113"/>
    </location>
</feature>
<dbReference type="Pfam" id="PF25323">
    <property type="entry name" value="6TM_PilS"/>
    <property type="match status" value="1"/>
</dbReference>
<gene>
    <name evidence="12" type="ORF">FHW16_002553</name>
</gene>
<dbReference type="InterPro" id="IPR036097">
    <property type="entry name" value="HisK_dim/P_sf"/>
</dbReference>
<dbReference type="EC" id="2.7.13.3" evidence="3"/>
<keyword evidence="10" id="KW-0812">Transmembrane</keyword>
<feature type="transmembrane region" description="Helical" evidence="10">
    <location>
        <begin position="175"/>
        <end position="196"/>
    </location>
</feature>
<dbReference type="Gene3D" id="1.10.287.130">
    <property type="match status" value="1"/>
</dbReference>
<dbReference type="InterPro" id="IPR005467">
    <property type="entry name" value="His_kinase_dom"/>
</dbReference>
<evidence type="ECO:0000256" key="3">
    <source>
        <dbReference type="ARBA" id="ARBA00012438"/>
    </source>
</evidence>
<sequence length="448" mass="47893">MDSKQISQIEDGLMAGLRPAAPPADYTANWKNMNLLIQLRWIAVVGQVVTIAVVHEWLNLELPLLPMFLVLAGLIGLNLASIVWLRNDKITTQASLFIVLVLDVAALTAQLYLSGGATNPFIFLYLLQVTLSAVLLDARLTSAIVAIAGISFAGLTTFYEPIILPGQGPDELFRLHIIGMLICFVLDAALLVVFVARINRNLRERDANLAAMKQHAAEEDHIVRMGLLASGAAHELGTPLSSLSVILGDWRRVPALAADPDLVQEIDEMQAEVQRCKAIVTGILLAAGEARGEAPTVTTVNAFLDELVAEWRGARSATTLSYGNAFGLNLTIVSDSALKQVIFNVLDNAFDASPGWVGFLAEREGDMLVLRVNDAGPGFQPDILAKFGKPYQSSKGRLGGGLGLFLVVNAVRKLGGAVHARNLPQGGASVTLELPLASLAIGVHDHGK</sequence>
<feature type="transmembrane region" description="Helical" evidence="10">
    <location>
        <begin position="119"/>
        <end position="136"/>
    </location>
</feature>
<dbReference type="Proteomes" id="UP000549052">
    <property type="component" value="Unassembled WGS sequence"/>
</dbReference>
<dbReference type="InterPro" id="IPR004358">
    <property type="entry name" value="Sig_transdc_His_kin-like_C"/>
</dbReference>
<keyword evidence="6 12" id="KW-0808">Transferase</keyword>
<keyword evidence="7" id="KW-0547">Nucleotide-binding</keyword>
<comment type="catalytic activity">
    <reaction evidence="1">
        <text>ATP + protein L-histidine = ADP + protein N-phospho-L-histidine.</text>
        <dbReference type="EC" id="2.7.13.3"/>
    </reaction>
</comment>
<evidence type="ECO:0000256" key="9">
    <source>
        <dbReference type="ARBA" id="ARBA00022840"/>
    </source>
</evidence>
<dbReference type="SUPFAM" id="SSF47384">
    <property type="entry name" value="Homodimeric domain of signal transducing histidine kinase"/>
    <property type="match status" value="1"/>
</dbReference>
<proteinExistence type="predicted"/>
<keyword evidence="5" id="KW-0597">Phosphoprotein</keyword>
<name>A0A839EKR6_9HYPH</name>
<evidence type="ECO:0000259" key="11">
    <source>
        <dbReference type="PROSITE" id="PS50109"/>
    </source>
</evidence>
<dbReference type="PANTHER" id="PTHR44936:SF10">
    <property type="entry name" value="SENSOR PROTEIN RSTB"/>
    <property type="match status" value="1"/>
</dbReference>
<evidence type="ECO:0000256" key="10">
    <source>
        <dbReference type="SAM" id="Phobius"/>
    </source>
</evidence>
<evidence type="ECO:0000256" key="5">
    <source>
        <dbReference type="ARBA" id="ARBA00022553"/>
    </source>
</evidence>
<dbReference type="PRINTS" id="PR00344">
    <property type="entry name" value="BCTRLSENSOR"/>
</dbReference>
<dbReference type="PROSITE" id="PS50109">
    <property type="entry name" value="HIS_KIN"/>
    <property type="match status" value="1"/>
</dbReference>
<evidence type="ECO:0000256" key="6">
    <source>
        <dbReference type="ARBA" id="ARBA00022679"/>
    </source>
</evidence>
<feature type="transmembrane region" description="Helical" evidence="10">
    <location>
        <begin position="39"/>
        <end position="58"/>
    </location>
</feature>
<dbReference type="GO" id="GO:0005524">
    <property type="term" value="F:ATP binding"/>
    <property type="evidence" value="ECO:0007669"/>
    <property type="project" value="UniProtKB-KW"/>
</dbReference>
<dbReference type="InterPro" id="IPR036890">
    <property type="entry name" value="HATPase_C_sf"/>
</dbReference>
<evidence type="ECO:0000256" key="7">
    <source>
        <dbReference type="ARBA" id="ARBA00022741"/>
    </source>
</evidence>
<dbReference type="Pfam" id="PF02518">
    <property type="entry name" value="HATPase_c"/>
    <property type="match status" value="1"/>
</dbReference>
<accession>A0A839EKR6</accession>
<evidence type="ECO:0000256" key="1">
    <source>
        <dbReference type="ARBA" id="ARBA00000085"/>
    </source>
</evidence>
<evidence type="ECO:0000256" key="4">
    <source>
        <dbReference type="ARBA" id="ARBA00022475"/>
    </source>
</evidence>
<organism evidence="12 13">
    <name type="scientific">Phyllobacterium myrsinacearum</name>
    <dbReference type="NCBI Taxonomy" id="28101"/>
    <lineage>
        <taxon>Bacteria</taxon>
        <taxon>Pseudomonadati</taxon>
        <taxon>Pseudomonadota</taxon>
        <taxon>Alphaproteobacteria</taxon>
        <taxon>Hyphomicrobiales</taxon>
        <taxon>Phyllobacteriaceae</taxon>
        <taxon>Phyllobacterium</taxon>
    </lineage>
</organism>
<keyword evidence="9" id="KW-0067">ATP-binding</keyword>
<keyword evidence="13" id="KW-1185">Reference proteome</keyword>
<dbReference type="EMBL" id="JACGXN010000003">
    <property type="protein sequence ID" value="MBA8878835.1"/>
    <property type="molecule type" value="Genomic_DNA"/>
</dbReference>
<dbReference type="GO" id="GO:0005886">
    <property type="term" value="C:plasma membrane"/>
    <property type="evidence" value="ECO:0007669"/>
    <property type="project" value="UniProtKB-SubCell"/>
</dbReference>
<keyword evidence="8 12" id="KW-0418">Kinase</keyword>